<name>A0A8S3X420_PARAO</name>
<organism evidence="1 2">
    <name type="scientific">Parnassius apollo</name>
    <name type="common">Apollo butterfly</name>
    <name type="synonym">Papilio apollo</name>
    <dbReference type="NCBI Taxonomy" id="110799"/>
    <lineage>
        <taxon>Eukaryota</taxon>
        <taxon>Metazoa</taxon>
        <taxon>Ecdysozoa</taxon>
        <taxon>Arthropoda</taxon>
        <taxon>Hexapoda</taxon>
        <taxon>Insecta</taxon>
        <taxon>Pterygota</taxon>
        <taxon>Neoptera</taxon>
        <taxon>Endopterygota</taxon>
        <taxon>Lepidoptera</taxon>
        <taxon>Glossata</taxon>
        <taxon>Ditrysia</taxon>
        <taxon>Papilionoidea</taxon>
        <taxon>Papilionidae</taxon>
        <taxon>Parnassiinae</taxon>
        <taxon>Parnassini</taxon>
        <taxon>Parnassius</taxon>
        <taxon>Parnassius</taxon>
    </lineage>
</organism>
<dbReference type="EMBL" id="CAJQZP010000907">
    <property type="protein sequence ID" value="CAG4995772.1"/>
    <property type="molecule type" value="Genomic_DNA"/>
</dbReference>
<dbReference type="AlphaFoldDB" id="A0A8S3X420"/>
<proteinExistence type="predicted"/>
<dbReference type="Proteomes" id="UP000691718">
    <property type="component" value="Unassembled WGS sequence"/>
</dbReference>
<accession>A0A8S3X420</accession>
<reference evidence="1" key="1">
    <citation type="submission" date="2021-04" db="EMBL/GenBank/DDBJ databases">
        <authorList>
            <person name="Tunstrom K."/>
        </authorList>
    </citation>
    <scope>NUCLEOTIDE SEQUENCE</scope>
</reference>
<sequence>MRSEEIESILKRLENGEISEDDSTDNDDDIAFYSSQRDRLMELEDEEDVVARCAEKGRQDLVKATCDIVATEIENIWKRASLPIVKHKTIVSKITSYHEKHRAFLKSYQKSKDNENYKQKLQKFKGDCDVLFDIGSCKCKSLSTRTCEKTRKISKREHEYLLDQRGERRMMIGSLDKKAALKNIALSDRKLKRKQFEENSMTLQVDEPEQKRRKTKTSSIINLTSIFPAINIPGPSKFPVVAMTLDRYGISDRAGAAIVSATLQDIGLVTEARSRTNEKFGSCS</sequence>
<comment type="caution">
    <text evidence="1">The sequence shown here is derived from an EMBL/GenBank/DDBJ whole genome shotgun (WGS) entry which is preliminary data.</text>
</comment>
<evidence type="ECO:0000313" key="2">
    <source>
        <dbReference type="Proteomes" id="UP000691718"/>
    </source>
</evidence>
<dbReference type="OrthoDB" id="7464755at2759"/>
<evidence type="ECO:0000313" key="1">
    <source>
        <dbReference type="EMBL" id="CAG4995772.1"/>
    </source>
</evidence>
<keyword evidence="2" id="KW-1185">Reference proteome</keyword>
<protein>
    <submittedName>
        <fullName evidence="1">(apollo) hypothetical protein</fullName>
    </submittedName>
</protein>
<gene>
    <name evidence="1" type="ORF">PAPOLLO_LOCUS12879</name>
</gene>